<name>A0A1I7Y3W2_9BILA</name>
<dbReference type="Proteomes" id="UP000095287">
    <property type="component" value="Unplaced"/>
</dbReference>
<protein>
    <submittedName>
        <fullName evidence="2">Transposase</fullName>
    </submittedName>
</protein>
<evidence type="ECO:0000313" key="1">
    <source>
        <dbReference type="Proteomes" id="UP000095287"/>
    </source>
</evidence>
<reference evidence="2" key="1">
    <citation type="submission" date="2016-11" db="UniProtKB">
        <authorList>
            <consortium name="WormBaseParasite"/>
        </authorList>
    </citation>
    <scope>IDENTIFICATION</scope>
</reference>
<sequence length="112" mass="12892">MQIPSHSSDLSPNASSVFKIGPRAFLFWAHWLPTRVETHDRPGLLAATMTMIQNPIDILQTLKRKIPAEEFDENWILHLDDDSTRKKSTHSQSQREHFLFLAVWVPRGNVCS</sequence>
<keyword evidence="1" id="KW-1185">Reference proteome</keyword>
<evidence type="ECO:0000313" key="2">
    <source>
        <dbReference type="WBParaSite" id="L893_g12210.t1"/>
    </source>
</evidence>
<organism evidence="1 2">
    <name type="scientific">Steinernema glaseri</name>
    <dbReference type="NCBI Taxonomy" id="37863"/>
    <lineage>
        <taxon>Eukaryota</taxon>
        <taxon>Metazoa</taxon>
        <taxon>Ecdysozoa</taxon>
        <taxon>Nematoda</taxon>
        <taxon>Chromadorea</taxon>
        <taxon>Rhabditida</taxon>
        <taxon>Tylenchina</taxon>
        <taxon>Panagrolaimomorpha</taxon>
        <taxon>Strongyloidoidea</taxon>
        <taxon>Steinernematidae</taxon>
        <taxon>Steinernema</taxon>
    </lineage>
</organism>
<accession>A0A1I7Y3W2</accession>
<dbReference type="AlphaFoldDB" id="A0A1I7Y3W2"/>
<dbReference type="WBParaSite" id="L893_g12210.t1">
    <property type="protein sequence ID" value="L893_g12210.t1"/>
    <property type="gene ID" value="L893_g12210"/>
</dbReference>
<proteinExistence type="predicted"/>